<protein>
    <submittedName>
        <fullName evidence="1">Uncharacterized protein</fullName>
    </submittedName>
</protein>
<dbReference type="EMBL" id="JARBHA010000015">
    <property type="protein sequence ID" value="KAJ9680824.1"/>
    <property type="molecule type" value="Genomic_DNA"/>
</dbReference>
<proteinExistence type="predicted"/>
<accession>A0AA38Z206</accession>
<dbReference type="AlphaFoldDB" id="A0AA38Z206"/>
<sequence length="79" mass="8972">MELLNFSPCKISHIAKSASLIRYSREEFWNVSNHLGSCNRSEPTIHPSQLHADQHHRTVSTTFGCEPGPCRQAERPVDQ</sequence>
<gene>
    <name evidence="1" type="ORF">PVL29_019977</name>
</gene>
<comment type="caution">
    <text evidence="1">The sequence shown here is derived from an EMBL/GenBank/DDBJ whole genome shotgun (WGS) entry which is preliminary data.</text>
</comment>
<organism evidence="1 2">
    <name type="scientific">Vitis rotundifolia</name>
    <name type="common">Muscadine grape</name>
    <dbReference type="NCBI Taxonomy" id="103349"/>
    <lineage>
        <taxon>Eukaryota</taxon>
        <taxon>Viridiplantae</taxon>
        <taxon>Streptophyta</taxon>
        <taxon>Embryophyta</taxon>
        <taxon>Tracheophyta</taxon>
        <taxon>Spermatophyta</taxon>
        <taxon>Magnoliopsida</taxon>
        <taxon>eudicotyledons</taxon>
        <taxon>Gunneridae</taxon>
        <taxon>Pentapetalae</taxon>
        <taxon>rosids</taxon>
        <taxon>Vitales</taxon>
        <taxon>Vitaceae</taxon>
        <taxon>Viteae</taxon>
        <taxon>Vitis</taxon>
    </lineage>
</organism>
<evidence type="ECO:0000313" key="1">
    <source>
        <dbReference type="EMBL" id="KAJ9680824.1"/>
    </source>
</evidence>
<dbReference type="Proteomes" id="UP001168098">
    <property type="component" value="Unassembled WGS sequence"/>
</dbReference>
<reference evidence="1 2" key="1">
    <citation type="journal article" date="2023" name="BMC Biotechnol.">
        <title>Vitis rotundifolia cv Carlos genome sequencing.</title>
        <authorList>
            <person name="Huff M."/>
            <person name="Hulse-Kemp A."/>
            <person name="Scheffler B."/>
            <person name="Youngblood R."/>
            <person name="Simpson S."/>
            <person name="Babiker E."/>
            <person name="Staton M."/>
        </authorList>
    </citation>
    <scope>NUCLEOTIDE SEQUENCE [LARGE SCALE GENOMIC DNA]</scope>
    <source>
        <tissue evidence="1">Leaf</tissue>
    </source>
</reference>
<name>A0AA38Z206_VITRO</name>
<evidence type="ECO:0000313" key="2">
    <source>
        <dbReference type="Proteomes" id="UP001168098"/>
    </source>
</evidence>
<keyword evidence="2" id="KW-1185">Reference proteome</keyword>